<name>A0A8T1Y984_9BRAS</name>
<dbReference type="PROSITE" id="PS51670">
    <property type="entry name" value="SHKT"/>
    <property type="match status" value="1"/>
</dbReference>
<comment type="subcellular location">
    <subcellularLocation>
        <location evidence="2">Endoplasmic reticulum membrane</location>
        <topology evidence="2">Single-pass type II membrane protein</topology>
    </subcellularLocation>
</comment>
<evidence type="ECO:0000256" key="3">
    <source>
        <dbReference type="ARBA" id="ARBA00006511"/>
    </source>
</evidence>
<dbReference type="Proteomes" id="UP000694240">
    <property type="component" value="Chromosome 12"/>
</dbReference>
<dbReference type="InterPro" id="IPR003582">
    <property type="entry name" value="ShKT_dom"/>
</dbReference>
<evidence type="ECO:0000256" key="12">
    <source>
        <dbReference type="ARBA" id="ARBA00023004"/>
    </source>
</evidence>
<evidence type="ECO:0000256" key="7">
    <source>
        <dbReference type="ARBA" id="ARBA00022824"/>
    </source>
</evidence>
<comment type="catalytic activity">
    <reaction evidence="14">
        <text>L-prolyl-[collagen] + 2-oxoglutarate + O2 = trans-4-hydroxy-L-prolyl-[collagen] + succinate + CO2</text>
        <dbReference type="Rhea" id="RHEA:18945"/>
        <dbReference type="Rhea" id="RHEA-COMP:11676"/>
        <dbReference type="Rhea" id="RHEA-COMP:11680"/>
        <dbReference type="ChEBI" id="CHEBI:15379"/>
        <dbReference type="ChEBI" id="CHEBI:16526"/>
        <dbReference type="ChEBI" id="CHEBI:16810"/>
        <dbReference type="ChEBI" id="CHEBI:30031"/>
        <dbReference type="ChEBI" id="CHEBI:50342"/>
        <dbReference type="ChEBI" id="CHEBI:61965"/>
        <dbReference type="EC" id="1.14.11.2"/>
    </reaction>
</comment>
<keyword evidence="12" id="KW-0408">Iron</keyword>
<feature type="signal peptide" evidence="15">
    <location>
        <begin position="1"/>
        <end position="19"/>
    </location>
</feature>
<evidence type="ECO:0000256" key="8">
    <source>
        <dbReference type="ARBA" id="ARBA00022964"/>
    </source>
</evidence>
<keyword evidence="6" id="KW-0479">Metal-binding</keyword>
<evidence type="ECO:0000256" key="4">
    <source>
        <dbReference type="ARBA" id="ARBA00012269"/>
    </source>
</evidence>
<evidence type="ECO:0000256" key="15">
    <source>
        <dbReference type="SAM" id="SignalP"/>
    </source>
</evidence>
<dbReference type="InterPro" id="IPR045054">
    <property type="entry name" value="P4HA-like"/>
</dbReference>
<evidence type="ECO:0000256" key="6">
    <source>
        <dbReference type="ARBA" id="ARBA00022723"/>
    </source>
</evidence>
<keyword evidence="18" id="KW-1185">Reference proteome</keyword>
<dbReference type="GO" id="GO:0005789">
    <property type="term" value="C:endoplasmic reticulum membrane"/>
    <property type="evidence" value="ECO:0007669"/>
    <property type="project" value="UniProtKB-SubCell"/>
</dbReference>
<comment type="caution">
    <text evidence="17">The sequence shown here is derived from an EMBL/GenBank/DDBJ whole genome shotgun (WGS) entry which is preliminary data.</text>
</comment>
<keyword evidence="7" id="KW-0256">Endoplasmic reticulum</keyword>
<dbReference type="AlphaFoldDB" id="A0A8T1Y984"/>
<keyword evidence="11" id="KW-0560">Oxidoreductase</keyword>
<reference evidence="17 18" key="1">
    <citation type="submission" date="2020-12" db="EMBL/GenBank/DDBJ databases">
        <title>Concerted genomic and epigenomic changes stabilize Arabidopsis allopolyploids.</title>
        <authorList>
            <person name="Chen Z."/>
        </authorList>
    </citation>
    <scope>NUCLEOTIDE SEQUENCE [LARGE SCALE GENOMIC DNA]</scope>
    <source>
        <strain evidence="17">Allo738</strain>
        <tissue evidence="17">Leaf</tissue>
    </source>
</reference>
<dbReference type="PANTHER" id="PTHR10869:SF102">
    <property type="entry name" value="PROLYL 4-HYDROXYLASE 12-RELATED"/>
    <property type="match status" value="1"/>
</dbReference>
<dbReference type="GO" id="GO:0004656">
    <property type="term" value="F:procollagen-proline 4-dioxygenase activity"/>
    <property type="evidence" value="ECO:0007669"/>
    <property type="project" value="UniProtKB-EC"/>
</dbReference>
<evidence type="ECO:0000256" key="10">
    <source>
        <dbReference type="ARBA" id="ARBA00022989"/>
    </source>
</evidence>
<dbReference type="SMART" id="SM00702">
    <property type="entry name" value="P4Hc"/>
    <property type="match status" value="1"/>
</dbReference>
<dbReference type="SMART" id="SM00254">
    <property type="entry name" value="ShKT"/>
    <property type="match status" value="1"/>
</dbReference>
<protein>
    <recommendedName>
        <fullName evidence="4">procollagen-proline 4-dioxygenase</fullName>
        <ecNumber evidence="4">1.14.11.2</ecNumber>
    </recommendedName>
</protein>
<evidence type="ECO:0000256" key="13">
    <source>
        <dbReference type="ARBA" id="ARBA00023136"/>
    </source>
</evidence>
<evidence type="ECO:0000256" key="1">
    <source>
        <dbReference type="ARBA" id="ARBA00001961"/>
    </source>
</evidence>
<dbReference type="GO" id="GO:0005506">
    <property type="term" value="F:iron ion binding"/>
    <property type="evidence" value="ECO:0007669"/>
    <property type="project" value="InterPro"/>
</dbReference>
<organism evidence="17 18">
    <name type="scientific">Arabidopsis thaliana x Arabidopsis arenosa</name>
    <dbReference type="NCBI Taxonomy" id="1240361"/>
    <lineage>
        <taxon>Eukaryota</taxon>
        <taxon>Viridiplantae</taxon>
        <taxon>Streptophyta</taxon>
        <taxon>Embryophyta</taxon>
        <taxon>Tracheophyta</taxon>
        <taxon>Spermatophyta</taxon>
        <taxon>Magnoliopsida</taxon>
        <taxon>eudicotyledons</taxon>
        <taxon>Gunneridae</taxon>
        <taxon>Pentapetalae</taxon>
        <taxon>rosids</taxon>
        <taxon>malvids</taxon>
        <taxon>Brassicales</taxon>
        <taxon>Brassicaceae</taxon>
        <taxon>Camelineae</taxon>
        <taxon>Arabidopsis</taxon>
    </lineage>
</organism>
<gene>
    <name evidence="17" type="ORF">ISN45_Aa07g015840</name>
</gene>
<comment type="similarity">
    <text evidence="3">Belongs to the P4HA family.</text>
</comment>
<dbReference type="GO" id="GO:0031418">
    <property type="term" value="F:L-ascorbic acid binding"/>
    <property type="evidence" value="ECO:0007669"/>
    <property type="project" value="InterPro"/>
</dbReference>
<evidence type="ECO:0000259" key="16">
    <source>
        <dbReference type="PROSITE" id="PS51670"/>
    </source>
</evidence>
<proteinExistence type="inferred from homology"/>
<evidence type="ECO:0000256" key="14">
    <source>
        <dbReference type="ARBA" id="ARBA00049169"/>
    </source>
</evidence>
<evidence type="ECO:0000313" key="17">
    <source>
        <dbReference type="EMBL" id="KAG7541493.1"/>
    </source>
</evidence>
<dbReference type="InterPro" id="IPR006620">
    <property type="entry name" value="Pro_4_hyd_alph"/>
</dbReference>
<keyword evidence="10" id="KW-1133">Transmembrane helix</keyword>
<dbReference type="PANTHER" id="PTHR10869">
    <property type="entry name" value="PROLYL 4-HYDROXYLASE ALPHA SUBUNIT"/>
    <property type="match status" value="1"/>
</dbReference>
<keyword evidence="9" id="KW-0735">Signal-anchor</keyword>
<keyword evidence="13" id="KW-0472">Membrane</keyword>
<evidence type="ECO:0000256" key="5">
    <source>
        <dbReference type="ARBA" id="ARBA00022692"/>
    </source>
</evidence>
<comment type="cofactor">
    <cofactor evidence="1">
        <name>L-ascorbate</name>
        <dbReference type="ChEBI" id="CHEBI:38290"/>
    </cofactor>
</comment>
<keyword evidence="5" id="KW-0812">Transmembrane</keyword>
<evidence type="ECO:0000256" key="2">
    <source>
        <dbReference type="ARBA" id="ARBA00004648"/>
    </source>
</evidence>
<evidence type="ECO:0000256" key="9">
    <source>
        <dbReference type="ARBA" id="ARBA00022968"/>
    </source>
</evidence>
<evidence type="ECO:0000256" key="11">
    <source>
        <dbReference type="ARBA" id="ARBA00023002"/>
    </source>
</evidence>
<dbReference type="EC" id="1.14.11.2" evidence="4"/>
<sequence length="290" mass="32036">MACLSQIFLILMIIMSSSSSPFCSGGSRKELRDKENVGKSDTQASYVLGSKFVDPRRVLQLSWQPRVFLYRGFLSEEESDHLISLRKETSEVSSGDADGKTQLDPVVAGIEEKISAWTFLPRENGGSIKVRSYTSEMSGKKLDYFGEEPSSVSSESLLATVVLYLSNTTQGGELLFPNSEVKPKKSCSEVGNILRPVKGNAVLFFSRLLNASLDETSTHLRCPVVKGELLVATKLIYAKKQARNEESGECSDEDENCERWANLGECKKNPVYMIGSPDYYGTCRKSCNAC</sequence>
<evidence type="ECO:0000313" key="18">
    <source>
        <dbReference type="Proteomes" id="UP000694240"/>
    </source>
</evidence>
<feature type="chain" id="PRO_5035787763" description="procollagen-proline 4-dioxygenase" evidence="15">
    <location>
        <begin position="20"/>
        <end position="290"/>
    </location>
</feature>
<dbReference type="EMBL" id="JAEFBK010000012">
    <property type="protein sequence ID" value="KAG7541493.1"/>
    <property type="molecule type" value="Genomic_DNA"/>
</dbReference>
<feature type="domain" description="ShKT" evidence="16">
    <location>
        <begin position="250"/>
        <end position="290"/>
    </location>
</feature>
<keyword evidence="8" id="KW-0223">Dioxygenase</keyword>
<keyword evidence="15" id="KW-0732">Signal</keyword>
<accession>A0A8T1Y984</accession>